<dbReference type="EMBL" id="FOZU01000026">
    <property type="protein sequence ID" value="SFT13272.1"/>
    <property type="molecule type" value="Genomic_DNA"/>
</dbReference>
<sequence length="379" mass="43421">MQKNILFLVTGMTPQIITETLYALAVDSENSDKWVPTEIHVLTTAKGKIQIRSRLFNDGIFEQFLKDFHLLNMRFDDSTVHVISHQGKELEDLKTLDDNELAANETCRLIKLFTEDDNSKLHVSIAGGRKTMGFYAGYALSLYGRAQDSMSHVLVSEEFEFASNFYYPTPYEHYVGKYNSQERLNAQHAKVFLANIPFVRLRHALPDTHPLKMDGYQFSDVVEQINQSNQNLSLEIDFTHKYIRVNRGEQVNIPPRELAMLMWFADNKVKGKSGIKAPTGKAKGENSVAENQIIEELTADYLKHYDDLKGSETSIVVNKEFFDSTKSKLKKHLEKKLGVELAARILPKQNGRSMPFYLPIESEYITIKDNFKDRLVSIQ</sequence>
<organism evidence="2 3">
    <name type="scientific">Acinetobacter bohemicus</name>
    <dbReference type="NCBI Taxonomy" id="1435036"/>
    <lineage>
        <taxon>Bacteria</taxon>
        <taxon>Pseudomonadati</taxon>
        <taxon>Pseudomonadota</taxon>
        <taxon>Gammaproteobacteria</taxon>
        <taxon>Moraxellales</taxon>
        <taxon>Moraxellaceae</taxon>
        <taxon>Acinetobacter</taxon>
    </lineage>
</organism>
<dbReference type="InterPro" id="IPR013413">
    <property type="entry name" value="CRISPR-assoc_prot_NE0113"/>
</dbReference>
<dbReference type="NCBIfam" id="TIGR02584">
    <property type="entry name" value="cas_NE0113"/>
    <property type="match status" value="1"/>
</dbReference>
<gene>
    <name evidence="2" type="ORF">SAMN05444586_102621</name>
</gene>
<reference evidence="3" key="1">
    <citation type="submission" date="2016-10" db="EMBL/GenBank/DDBJ databases">
        <authorList>
            <person name="Varghese N."/>
            <person name="Submissions S."/>
        </authorList>
    </citation>
    <scope>NUCLEOTIDE SEQUENCE [LARGE SCALE GENOMIC DNA]</scope>
    <source>
        <strain evidence="3">ANC 5076</strain>
    </source>
</reference>
<dbReference type="Pfam" id="PF09623">
    <property type="entry name" value="Cas_NE0113"/>
    <property type="match status" value="1"/>
</dbReference>
<keyword evidence="3" id="KW-1185">Reference proteome</keyword>
<dbReference type="Proteomes" id="UP000182827">
    <property type="component" value="Unassembled WGS sequence"/>
</dbReference>
<dbReference type="CDD" id="cd09741">
    <property type="entry name" value="Csx1_III-U"/>
    <property type="match status" value="1"/>
</dbReference>
<feature type="domain" description="CRISPR system ring nuclease SSO2081-like" evidence="1">
    <location>
        <begin position="13"/>
        <end position="228"/>
    </location>
</feature>
<dbReference type="AlphaFoldDB" id="A0A1I6VHT9"/>
<name>A0A1I6VHT9_9GAMM</name>
<accession>A0A1I6VHT9</accession>
<dbReference type="RefSeq" id="WP_074947295.1">
    <property type="nucleotide sequence ID" value="NZ_FOZU01000026.1"/>
</dbReference>
<evidence type="ECO:0000313" key="2">
    <source>
        <dbReference type="EMBL" id="SFT13272.1"/>
    </source>
</evidence>
<protein>
    <submittedName>
        <fullName evidence="2">CRISPR-associated protein, NE0113 family</fullName>
    </submittedName>
</protein>
<evidence type="ECO:0000313" key="3">
    <source>
        <dbReference type="Proteomes" id="UP000182827"/>
    </source>
</evidence>
<evidence type="ECO:0000259" key="1">
    <source>
        <dbReference type="Pfam" id="PF09623"/>
    </source>
</evidence>
<dbReference type="InterPro" id="IPR019092">
    <property type="entry name" value="SSO2081-like_dom"/>
</dbReference>
<proteinExistence type="predicted"/>